<evidence type="ECO:0000259" key="8">
    <source>
        <dbReference type="SMART" id="SM00650"/>
    </source>
</evidence>
<dbReference type="PANTHER" id="PTHR11727">
    <property type="entry name" value="DIMETHYLADENOSINE TRANSFERASE"/>
    <property type="match status" value="1"/>
</dbReference>
<dbReference type="NCBIfam" id="TIGR00755">
    <property type="entry name" value="ksgA"/>
    <property type="match status" value="1"/>
</dbReference>
<feature type="binding site" evidence="7">
    <location>
        <position position="117"/>
    </location>
    <ligand>
        <name>S-adenosyl-L-methionine</name>
        <dbReference type="ChEBI" id="CHEBI:59789"/>
    </ligand>
</feature>
<keyword evidence="2" id="KW-0698">rRNA processing</keyword>
<dbReference type="PANTHER" id="PTHR11727:SF7">
    <property type="entry name" value="DIMETHYLADENOSINE TRANSFERASE-RELATED"/>
    <property type="match status" value="1"/>
</dbReference>
<feature type="binding site" evidence="7">
    <location>
        <position position="15"/>
    </location>
    <ligand>
        <name>S-adenosyl-L-methionine</name>
        <dbReference type="ChEBI" id="CHEBI:59789"/>
    </ligand>
</feature>
<dbReference type="Pfam" id="PF00398">
    <property type="entry name" value="RrnaAD"/>
    <property type="match status" value="1"/>
</dbReference>
<feature type="domain" description="Ribosomal RNA adenine methylase transferase N-terminal" evidence="8">
    <location>
        <begin position="22"/>
        <end position="200"/>
    </location>
</feature>
<evidence type="ECO:0000256" key="1">
    <source>
        <dbReference type="ARBA" id="ARBA00022490"/>
    </source>
</evidence>
<evidence type="ECO:0000313" key="9">
    <source>
        <dbReference type="EMBL" id="OGG51003.1"/>
    </source>
</evidence>
<dbReference type="GO" id="GO:0000179">
    <property type="term" value="F:rRNA (adenine-N6,N6-)-dimethyltransferase activity"/>
    <property type="evidence" value="ECO:0007669"/>
    <property type="project" value="UniProtKB-UniRule"/>
</dbReference>
<comment type="caution">
    <text evidence="9">The sequence shown here is derived from an EMBL/GenBank/DDBJ whole genome shotgun (WGS) entry which is preliminary data.</text>
</comment>
<organism evidence="9 10">
    <name type="scientific">Candidatus Kaiserbacteria bacterium RIFCSPHIGHO2_01_FULL_54_36</name>
    <dbReference type="NCBI Taxonomy" id="1798482"/>
    <lineage>
        <taxon>Bacteria</taxon>
        <taxon>Candidatus Kaiseribacteriota</taxon>
    </lineage>
</organism>
<dbReference type="InterPro" id="IPR011530">
    <property type="entry name" value="rRNA_adenine_dimethylase"/>
</dbReference>
<keyword evidence="6 7" id="KW-0694">RNA-binding</keyword>
<gene>
    <name evidence="9" type="ORF">A2763_00155</name>
</gene>
<evidence type="ECO:0000256" key="4">
    <source>
        <dbReference type="ARBA" id="ARBA00022679"/>
    </source>
</evidence>
<feature type="binding site" evidence="7">
    <location>
        <position position="68"/>
    </location>
    <ligand>
        <name>S-adenosyl-L-methionine</name>
        <dbReference type="ChEBI" id="CHEBI:59789"/>
    </ligand>
</feature>
<dbReference type="SUPFAM" id="SSF53335">
    <property type="entry name" value="S-adenosyl-L-methionine-dependent methyltransferases"/>
    <property type="match status" value="1"/>
</dbReference>
<feature type="binding site" evidence="7">
    <location>
        <position position="17"/>
    </location>
    <ligand>
        <name>S-adenosyl-L-methionine</name>
        <dbReference type="ChEBI" id="CHEBI:59789"/>
    </ligand>
</feature>
<dbReference type="AlphaFoldDB" id="A0A1F6CPB2"/>
<dbReference type="InterPro" id="IPR029063">
    <property type="entry name" value="SAM-dependent_MTases_sf"/>
</dbReference>
<protein>
    <submittedName>
        <fullName evidence="9">Ribosomal RNA small subunit methyltransferase A</fullName>
    </submittedName>
</protein>
<accession>A0A1F6CPB2</accession>
<dbReference type="GO" id="GO:0003723">
    <property type="term" value="F:RNA binding"/>
    <property type="evidence" value="ECO:0007669"/>
    <property type="project" value="UniProtKB-UniRule"/>
</dbReference>
<evidence type="ECO:0000256" key="3">
    <source>
        <dbReference type="ARBA" id="ARBA00022603"/>
    </source>
</evidence>
<proteinExistence type="inferred from homology"/>
<comment type="similarity">
    <text evidence="7">Belongs to the class I-like SAM-binding methyltransferase superfamily. rRNA adenine N(6)-methyltransferase family.</text>
</comment>
<evidence type="ECO:0000313" key="10">
    <source>
        <dbReference type="Proteomes" id="UP000178370"/>
    </source>
</evidence>
<dbReference type="InterPro" id="IPR020598">
    <property type="entry name" value="rRNA_Ade_methylase_Trfase_N"/>
</dbReference>
<dbReference type="SMART" id="SM00650">
    <property type="entry name" value="rADc"/>
    <property type="match status" value="1"/>
</dbReference>
<dbReference type="PROSITE" id="PS51689">
    <property type="entry name" value="SAM_RNA_A_N6_MT"/>
    <property type="match status" value="1"/>
</dbReference>
<keyword evidence="5 7" id="KW-0949">S-adenosyl-L-methionine</keyword>
<evidence type="ECO:0000256" key="5">
    <source>
        <dbReference type="ARBA" id="ARBA00022691"/>
    </source>
</evidence>
<dbReference type="GO" id="GO:0005829">
    <property type="term" value="C:cytosol"/>
    <property type="evidence" value="ECO:0007669"/>
    <property type="project" value="TreeGrafter"/>
</dbReference>
<keyword evidence="4 7" id="KW-0808">Transferase</keyword>
<dbReference type="Gene3D" id="1.10.8.100">
    <property type="entry name" value="Ribosomal RNA adenine dimethylase-like, domain 2"/>
    <property type="match status" value="1"/>
</dbReference>
<feature type="binding site" evidence="7">
    <location>
        <position position="96"/>
    </location>
    <ligand>
        <name>S-adenosyl-L-methionine</name>
        <dbReference type="ChEBI" id="CHEBI:59789"/>
    </ligand>
</feature>
<dbReference type="InterPro" id="IPR001737">
    <property type="entry name" value="KsgA/Erm"/>
</dbReference>
<dbReference type="EMBL" id="MFKV01000004">
    <property type="protein sequence ID" value="OGG51003.1"/>
    <property type="molecule type" value="Genomic_DNA"/>
</dbReference>
<keyword evidence="1" id="KW-0963">Cytoplasm</keyword>
<dbReference type="STRING" id="1798482.A2763_00155"/>
<evidence type="ECO:0000256" key="6">
    <source>
        <dbReference type="ARBA" id="ARBA00022884"/>
    </source>
</evidence>
<feature type="binding site" evidence="7">
    <location>
        <position position="42"/>
    </location>
    <ligand>
        <name>S-adenosyl-L-methionine</name>
        <dbReference type="ChEBI" id="CHEBI:59789"/>
    </ligand>
</feature>
<dbReference type="Gene3D" id="3.40.50.150">
    <property type="entry name" value="Vaccinia Virus protein VP39"/>
    <property type="match status" value="1"/>
</dbReference>
<sequence length="265" mass="29258">MRKKRSGRGARLGQHFLTGLWAAKKLAEAIAVLPSETILEIGPGKGALTKELLALAGQATGAHVVAIEKDEALVEQLQKTFAREITDEKLTLVHQDIRDFEPATWNLAPGTYIVAANIPYYITGEIIRKFLTADMQPREMALLVQKEVADRIIARNGKESLLSLSVKAYGAPKIVANVSRGNFSPPPSVDSAILLIENISRSFFADLDEEKFFEVLHTGFGSKRKQLSGNLKKKFGDIALPDVPKNIRAEDVALDQWKKIVQQLF</sequence>
<evidence type="ECO:0000256" key="2">
    <source>
        <dbReference type="ARBA" id="ARBA00022552"/>
    </source>
</evidence>
<name>A0A1F6CPB2_9BACT</name>
<reference evidence="9 10" key="1">
    <citation type="journal article" date="2016" name="Nat. Commun.">
        <title>Thousands of microbial genomes shed light on interconnected biogeochemical processes in an aquifer system.</title>
        <authorList>
            <person name="Anantharaman K."/>
            <person name="Brown C.T."/>
            <person name="Hug L.A."/>
            <person name="Sharon I."/>
            <person name="Castelle C.J."/>
            <person name="Probst A.J."/>
            <person name="Thomas B.C."/>
            <person name="Singh A."/>
            <person name="Wilkins M.J."/>
            <person name="Karaoz U."/>
            <person name="Brodie E.L."/>
            <person name="Williams K.H."/>
            <person name="Hubbard S.S."/>
            <person name="Banfield J.F."/>
        </authorList>
    </citation>
    <scope>NUCLEOTIDE SEQUENCE [LARGE SCALE GENOMIC DNA]</scope>
</reference>
<dbReference type="CDD" id="cd02440">
    <property type="entry name" value="AdoMet_MTases"/>
    <property type="match status" value="1"/>
</dbReference>
<keyword evidence="3 7" id="KW-0489">Methyltransferase</keyword>
<evidence type="ECO:0000256" key="7">
    <source>
        <dbReference type="PROSITE-ProRule" id="PRU01026"/>
    </source>
</evidence>
<dbReference type="Proteomes" id="UP000178370">
    <property type="component" value="Unassembled WGS sequence"/>
</dbReference>
<dbReference type="InterPro" id="IPR023165">
    <property type="entry name" value="rRNA_Ade_diMease-like_C"/>
</dbReference>